<organism evidence="1 2">
    <name type="scientific">Paspalum notatum var. saurae</name>
    <dbReference type="NCBI Taxonomy" id="547442"/>
    <lineage>
        <taxon>Eukaryota</taxon>
        <taxon>Viridiplantae</taxon>
        <taxon>Streptophyta</taxon>
        <taxon>Embryophyta</taxon>
        <taxon>Tracheophyta</taxon>
        <taxon>Spermatophyta</taxon>
        <taxon>Magnoliopsida</taxon>
        <taxon>Liliopsida</taxon>
        <taxon>Poales</taxon>
        <taxon>Poaceae</taxon>
        <taxon>PACMAD clade</taxon>
        <taxon>Panicoideae</taxon>
        <taxon>Andropogonodae</taxon>
        <taxon>Paspaleae</taxon>
        <taxon>Paspalinae</taxon>
        <taxon>Paspalum</taxon>
    </lineage>
</organism>
<reference evidence="1 2" key="1">
    <citation type="submission" date="2024-02" db="EMBL/GenBank/DDBJ databases">
        <title>High-quality chromosome-scale genome assembly of Pensacola bahiagrass (Paspalum notatum Flugge var. saurae).</title>
        <authorList>
            <person name="Vega J.M."/>
            <person name="Podio M."/>
            <person name="Orjuela J."/>
            <person name="Siena L.A."/>
            <person name="Pessino S.C."/>
            <person name="Combes M.C."/>
            <person name="Mariac C."/>
            <person name="Albertini E."/>
            <person name="Pupilli F."/>
            <person name="Ortiz J.P.A."/>
            <person name="Leblanc O."/>
        </authorList>
    </citation>
    <scope>NUCLEOTIDE SEQUENCE [LARGE SCALE GENOMIC DNA]</scope>
    <source>
        <strain evidence="1">R1</strain>
        <tissue evidence="1">Leaf</tissue>
    </source>
</reference>
<protein>
    <submittedName>
        <fullName evidence="1">Uncharacterized protein</fullName>
    </submittedName>
</protein>
<proteinExistence type="predicted"/>
<dbReference type="AlphaFoldDB" id="A0AAQ3TSJ5"/>
<dbReference type="Proteomes" id="UP001341281">
    <property type="component" value="Chromosome 05"/>
</dbReference>
<evidence type="ECO:0000313" key="1">
    <source>
        <dbReference type="EMBL" id="WVZ77604.1"/>
    </source>
</evidence>
<name>A0AAQ3TSJ5_PASNO</name>
<evidence type="ECO:0000313" key="2">
    <source>
        <dbReference type="Proteomes" id="UP001341281"/>
    </source>
</evidence>
<gene>
    <name evidence="1" type="ORF">U9M48_025455</name>
</gene>
<accession>A0AAQ3TSJ5</accession>
<sequence>MEAPSSSSLSALRHRLRATVCRCLVGNGERMMRWRRRPGVGEFRYDPLSYTLNFDEGDRLGVDEDHAGSGRRRGFVCRSFSAQLKPAPRAAFEAA</sequence>
<keyword evidence="2" id="KW-1185">Reference proteome</keyword>
<dbReference type="EMBL" id="CP144749">
    <property type="protein sequence ID" value="WVZ77604.1"/>
    <property type="molecule type" value="Genomic_DNA"/>
</dbReference>
<dbReference type="PANTHER" id="PTHR33168">
    <property type="entry name" value="STRESS INDUCED PROTEIN-RELATED"/>
    <property type="match status" value="1"/>
</dbReference>